<dbReference type="EMBL" id="BKCJ011778587">
    <property type="protein sequence ID" value="GFD52152.1"/>
    <property type="molecule type" value="Genomic_DNA"/>
</dbReference>
<feature type="non-terminal residue" evidence="1">
    <location>
        <position position="1"/>
    </location>
</feature>
<comment type="caution">
    <text evidence="1">The sequence shown here is derived from an EMBL/GenBank/DDBJ whole genome shotgun (WGS) entry which is preliminary data.</text>
</comment>
<proteinExistence type="predicted"/>
<organism evidence="1">
    <name type="scientific">Tanacetum cinerariifolium</name>
    <name type="common">Dalmatian daisy</name>
    <name type="synonym">Chrysanthemum cinerariifolium</name>
    <dbReference type="NCBI Taxonomy" id="118510"/>
    <lineage>
        <taxon>Eukaryota</taxon>
        <taxon>Viridiplantae</taxon>
        <taxon>Streptophyta</taxon>
        <taxon>Embryophyta</taxon>
        <taxon>Tracheophyta</taxon>
        <taxon>Spermatophyta</taxon>
        <taxon>Magnoliopsida</taxon>
        <taxon>eudicotyledons</taxon>
        <taxon>Gunneridae</taxon>
        <taxon>Pentapetalae</taxon>
        <taxon>asterids</taxon>
        <taxon>campanulids</taxon>
        <taxon>Asterales</taxon>
        <taxon>Asteraceae</taxon>
        <taxon>Asteroideae</taxon>
        <taxon>Anthemideae</taxon>
        <taxon>Anthemidinae</taxon>
        <taxon>Tanacetum</taxon>
    </lineage>
</organism>
<name>A0A699WWJ8_TANCI</name>
<accession>A0A699WWJ8</accession>
<reference evidence="1" key="1">
    <citation type="journal article" date="2019" name="Sci. Rep.">
        <title>Draft genome of Tanacetum cinerariifolium, the natural source of mosquito coil.</title>
        <authorList>
            <person name="Yamashiro T."/>
            <person name="Shiraishi A."/>
            <person name="Satake H."/>
            <person name="Nakayama K."/>
        </authorList>
    </citation>
    <scope>NUCLEOTIDE SEQUENCE</scope>
</reference>
<sequence length="46" mass="4482">LHGASLHVGQFGFGAAHADFIVYAGLEAGGGELHVVAAGLAGAVEH</sequence>
<dbReference type="AlphaFoldDB" id="A0A699WWJ8"/>
<evidence type="ECO:0000313" key="1">
    <source>
        <dbReference type="EMBL" id="GFD52152.1"/>
    </source>
</evidence>
<protein>
    <submittedName>
        <fullName evidence="1">Uncharacterized protein</fullName>
    </submittedName>
</protein>
<gene>
    <name evidence="1" type="ORF">Tci_924121</name>
</gene>